<dbReference type="GO" id="GO:0003918">
    <property type="term" value="F:DNA topoisomerase type II (double strand cut, ATP-hydrolyzing) activity"/>
    <property type="evidence" value="ECO:0007669"/>
    <property type="project" value="UniProtKB-EC"/>
</dbReference>
<dbReference type="GO" id="GO:0006265">
    <property type="term" value="P:DNA topological change"/>
    <property type="evidence" value="ECO:0007669"/>
    <property type="project" value="InterPro"/>
</dbReference>
<evidence type="ECO:0000256" key="4">
    <source>
        <dbReference type="ARBA" id="ARBA00022741"/>
    </source>
</evidence>
<organism evidence="11">
    <name type="scientific">marine sediment metagenome</name>
    <dbReference type="NCBI Taxonomy" id="412755"/>
    <lineage>
        <taxon>unclassified sequences</taxon>
        <taxon>metagenomes</taxon>
        <taxon>ecological metagenomes</taxon>
    </lineage>
</organism>
<evidence type="ECO:0000256" key="3">
    <source>
        <dbReference type="ARBA" id="ARBA00012895"/>
    </source>
</evidence>
<gene>
    <name evidence="11" type="ORF">S01H4_36873</name>
</gene>
<dbReference type="GO" id="GO:0000712">
    <property type="term" value="P:resolution of meiotic recombination intermediates"/>
    <property type="evidence" value="ECO:0007669"/>
    <property type="project" value="TreeGrafter"/>
</dbReference>
<dbReference type="EC" id="5.6.2.2" evidence="3"/>
<keyword evidence="7" id="KW-0238">DNA-binding</keyword>
<dbReference type="Pfam" id="PF00521">
    <property type="entry name" value="DNA_topoisoIV"/>
    <property type="match status" value="1"/>
</dbReference>
<evidence type="ECO:0000256" key="1">
    <source>
        <dbReference type="ARBA" id="ARBA00000185"/>
    </source>
</evidence>
<evidence type="ECO:0000256" key="7">
    <source>
        <dbReference type="ARBA" id="ARBA00023125"/>
    </source>
</evidence>
<dbReference type="SUPFAM" id="SSF56719">
    <property type="entry name" value="Type II DNA topoisomerase"/>
    <property type="match status" value="1"/>
</dbReference>
<keyword evidence="8" id="KW-0413">Isomerase</keyword>
<comment type="catalytic activity">
    <reaction evidence="1">
        <text>ATP-dependent breakage, passage and rejoining of double-stranded DNA.</text>
        <dbReference type="EC" id="5.6.2.2"/>
    </reaction>
</comment>
<feature type="coiled-coil region" evidence="9">
    <location>
        <begin position="120"/>
        <end position="147"/>
    </location>
</feature>
<protein>
    <recommendedName>
        <fullName evidence="3">DNA topoisomerase (ATP-hydrolyzing)</fullName>
        <ecNumber evidence="3">5.6.2.2</ecNumber>
    </recommendedName>
</protein>
<dbReference type="InterPro" id="IPR013760">
    <property type="entry name" value="Topo_IIA-like_dom_sf"/>
</dbReference>
<keyword evidence="9" id="KW-0175">Coiled coil</keyword>
<name>X1CS02_9ZZZZ</name>
<dbReference type="PANTHER" id="PTHR10169:SF38">
    <property type="entry name" value="DNA TOPOISOMERASE 2"/>
    <property type="match status" value="1"/>
</dbReference>
<dbReference type="AlphaFoldDB" id="X1CS02"/>
<dbReference type="Gene3D" id="1.10.268.10">
    <property type="entry name" value="Topoisomerase, domain 3"/>
    <property type="match status" value="1"/>
</dbReference>
<dbReference type="EMBL" id="BART01019747">
    <property type="protein sequence ID" value="GAG95752.1"/>
    <property type="molecule type" value="Genomic_DNA"/>
</dbReference>
<evidence type="ECO:0000256" key="9">
    <source>
        <dbReference type="SAM" id="Coils"/>
    </source>
</evidence>
<keyword evidence="4" id="KW-0547">Nucleotide-binding</keyword>
<proteinExistence type="predicted"/>
<evidence type="ECO:0000256" key="2">
    <source>
        <dbReference type="ARBA" id="ARBA00001946"/>
    </source>
</evidence>
<reference evidence="11" key="1">
    <citation type="journal article" date="2014" name="Front. Microbiol.">
        <title>High frequency of phylogenetically diverse reductive dehalogenase-homologous genes in deep subseafloor sedimentary metagenomes.</title>
        <authorList>
            <person name="Kawai M."/>
            <person name="Futagami T."/>
            <person name="Toyoda A."/>
            <person name="Takaki Y."/>
            <person name="Nishi S."/>
            <person name="Hori S."/>
            <person name="Arai W."/>
            <person name="Tsubouchi T."/>
            <person name="Morono Y."/>
            <person name="Uchiyama I."/>
            <person name="Ito T."/>
            <person name="Fujiyama A."/>
            <person name="Inagaki F."/>
            <person name="Takami H."/>
        </authorList>
    </citation>
    <scope>NUCLEOTIDE SEQUENCE</scope>
    <source>
        <strain evidence="11">Expedition CK06-06</strain>
    </source>
</reference>
<dbReference type="PANTHER" id="PTHR10169">
    <property type="entry name" value="DNA TOPOISOMERASE/GYRASE"/>
    <property type="match status" value="1"/>
</dbReference>
<keyword evidence="6" id="KW-0799">Topoisomerase</keyword>
<dbReference type="InterPro" id="IPR050634">
    <property type="entry name" value="DNA_Topoisomerase_II"/>
</dbReference>
<accession>X1CS02</accession>
<evidence type="ECO:0000256" key="8">
    <source>
        <dbReference type="ARBA" id="ARBA00023235"/>
    </source>
</evidence>
<dbReference type="GO" id="GO:0003677">
    <property type="term" value="F:DNA binding"/>
    <property type="evidence" value="ECO:0007669"/>
    <property type="project" value="UniProtKB-KW"/>
</dbReference>
<comment type="caution">
    <text evidence="11">The sequence shown here is derived from an EMBL/GenBank/DDBJ whole genome shotgun (WGS) entry which is preliminary data.</text>
</comment>
<evidence type="ECO:0000256" key="5">
    <source>
        <dbReference type="ARBA" id="ARBA00022840"/>
    </source>
</evidence>
<dbReference type="InterPro" id="IPR002205">
    <property type="entry name" value="Topo_IIA_dom_A"/>
</dbReference>
<evidence type="ECO:0000259" key="10">
    <source>
        <dbReference type="Pfam" id="PF00521"/>
    </source>
</evidence>
<feature type="non-terminal residue" evidence="11">
    <location>
        <position position="1"/>
    </location>
</feature>
<sequence>KSLRLKTTFKLGNMVMFDTNNKPRRYNSVNDIMEDWLTWRLPYYEQRKNLDIEDHNDKIEKITYKIKFIYAVMDGSERGEIPGVNIVMMKRTKANIMSQVKSMNFPDKIGSTLVTTTKLYACTFEELDKLNNKLNKLNEELQIIINTPFEDMMLTDLNVFNTMCSEWDKHNDKFKPKNGKK</sequence>
<evidence type="ECO:0000256" key="6">
    <source>
        <dbReference type="ARBA" id="ARBA00023029"/>
    </source>
</evidence>
<feature type="domain" description="Topo IIA-type catalytic" evidence="10">
    <location>
        <begin position="2"/>
        <end position="153"/>
    </location>
</feature>
<evidence type="ECO:0000313" key="11">
    <source>
        <dbReference type="EMBL" id="GAG95752.1"/>
    </source>
</evidence>
<comment type="cofactor">
    <cofactor evidence="2">
        <name>Mg(2+)</name>
        <dbReference type="ChEBI" id="CHEBI:18420"/>
    </cofactor>
</comment>
<keyword evidence="5" id="KW-0067">ATP-binding</keyword>
<dbReference type="GO" id="GO:0000819">
    <property type="term" value="P:sister chromatid segregation"/>
    <property type="evidence" value="ECO:0007669"/>
    <property type="project" value="TreeGrafter"/>
</dbReference>
<dbReference type="InterPro" id="IPR013757">
    <property type="entry name" value="Topo_IIA_A_a_sf"/>
</dbReference>
<dbReference type="GO" id="GO:0005524">
    <property type="term" value="F:ATP binding"/>
    <property type="evidence" value="ECO:0007669"/>
    <property type="project" value="UniProtKB-KW"/>
</dbReference>
<dbReference type="GO" id="GO:0005634">
    <property type="term" value="C:nucleus"/>
    <property type="evidence" value="ECO:0007669"/>
    <property type="project" value="TreeGrafter"/>
</dbReference>